<gene>
    <name evidence="2" type="ORF">DV733_15850</name>
</gene>
<protein>
    <submittedName>
        <fullName evidence="2">Uncharacterized protein</fullName>
    </submittedName>
</protein>
<accession>A0A4D6HHW9</accession>
<keyword evidence="1" id="KW-0472">Membrane</keyword>
<keyword evidence="1" id="KW-1133">Transmembrane helix</keyword>
<dbReference type="AlphaFoldDB" id="A0A4D6HHW9"/>
<reference evidence="2 3" key="1">
    <citation type="journal article" date="2019" name="Nat. Commun.">
        <title>A new type of DNA phosphorothioation-based antiviral system in archaea.</title>
        <authorList>
            <person name="Xiong L."/>
            <person name="Liu S."/>
            <person name="Chen S."/>
            <person name="Xiao Y."/>
            <person name="Zhu B."/>
            <person name="Gao Y."/>
            <person name="Zhang Y."/>
            <person name="Chen B."/>
            <person name="Luo J."/>
            <person name="Deng Z."/>
            <person name="Chen X."/>
            <person name="Wang L."/>
            <person name="Chen S."/>
        </authorList>
    </citation>
    <scope>NUCLEOTIDE SEQUENCE [LARGE SCALE GENOMIC DNA]</scope>
    <source>
        <strain evidence="2 3">CBA1105</strain>
    </source>
</reference>
<keyword evidence="3" id="KW-1185">Reference proteome</keyword>
<dbReference type="EMBL" id="CP031310">
    <property type="protein sequence ID" value="QCC52612.1"/>
    <property type="molecule type" value="Genomic_DNA"/>
</dbReference>
<evidence type="ECO:0000313" key="2">
    <source>
        <dbReference type="EMBL" id="QCC52612.1"/>
    </source>
</evidence>
<dbReference type="GeneID" id="39849364"/>
<proteinExistence type="predicted"/>
<feature type="transmembrane region" description="Helical" evidence="1">
    <location>
        <begin position="69"/>
        <end position="87"/>
    </location>
</feature>
<name>A0A4D6HHW9_9EURY</name>
<dbReference type="KEGG" id="hsn:DV733_15850"/>
<evidence type="ECO:0000256" key="1">
    <source>
        <dbReference type="SAM" id="Phobius"/>
    </source>
</evidence>
<keyword evidence="1" id="KW-0812">Transmembrane</keyword>
<evidence type="ECO:0000313" key="3">
    <source>
        <dbReference type="Proteomes" id="UP000296706"/>
    </source>
</evidence>
<sequence>MRRYHLHVLLSVPTAGGLLAIAAVTYRRFGVDLYTLGFLALGLLGLYRVIPSLVLPDRFDRPRVSRQQLLLDVVGVVLVAVVLYLFVFEQATIGDYIAV</sequence>
<dbReference type="Proteomes" id="UP000296706">
    <property type="component" value="Chromosome"/>
</dbReference>
<organism evidence="2 3">
    <name type="scientific">Halapricum salinum</name>
    <dbReference type="NCBI Taxonomy" id="1457250"/>
    <lineage>
        <taxon>Archaea</taxon>
        <taxon>Methanobacteriati</taxon>
        <taxon>Methanobacteriota</taxon>
        <taxon>Stenosarchaea group</taxon>
        <taxon>Halobacteria</taxon>
        <taxon>Halobacteriales</taxon>
        <taxon>Haloarculaceae</taxon>
        <taxon>Halapricum</taxon>
    </lineage>
</organism>
<dbReference type="STRING" id="1457250.GCA_000755225_02048"/>
<dbReference type="RefSeq" id="WP_049992939.1">
    <property type="nucleotide sequence ID" value="NZ_CP031310.1"/>
</dbReference>
<feature type="transmembrane region" description="Helical" evidence="1">
    <location>
        <begin position="33"/>
        <end position="49"/>
    </location>
</feature>